<evidence type="ECO:0000313" key="11">
    <source>
        <dbReference type="EMBL" id="KAK9802715.1"/>
    </source>
</evidence>
<proteinExistence type="predicted"/>
<evidence type="ECO:0000256" key="8">
    <source>
        <dbReference type="PROSITE-ProRule" id="PRU00023"/>
    </source>
</evidence>
<evidence type="ECO:0000256" key="3">
    <source>
        <dbReference type="ARBA" id="ARBA00022824"/>
    </source>
</evidence>
<protein>
    <recommendedName>
        <fullName evidence="10">Ankyrin repeat domain-containing protein</fullName>
    </recommendedName>
</protein>
<dbReference type="Proteomes" id="UP001465755">
    <property type="component" value="Unassembled WGS sequence"/>
</dbReference>
<keyword evidence="5" id="KW-0472">Membrane</keyword>
<dbReference type="Pfam" id="PF11904">
    <property type="entry name" value="ANKRD13_C"/>
    <property type="match status" value="2"/>
</dbReference>
<evidence type="ECO:0000256" key="2">
    <source>
        <dbReference type="ARBA" id="ARBA00022737"/>
    </source>
</evidence>
<dbReference type="InterPro" id="IPR021832">
    <property type="entry name" value="ANKRD13"/>
</dbReference>
<organism evidence="11 12">
    <name type="scientific">Symbiochloris irregularis</name>
    <dbReference type="NCBI Taxonomy" id="706552"/>
    <lineage>
        <taxon>Eukaryota</taxon>
        <taxon>Viridiplantae</taxon>
        <taxon>Chlorophyta</taxon>
        <taxon>core chlorophytes</taxon>
        <taxon>Trebouxiophyceae</taxon>
        <taxon>Trebouxiales</taxon>
        <taxon>Trebouxiaceae</taxon>
        <taxon>Symbiochloris</taxon>
    </lineage>
</organism>
<dbReference type="InterPro" id="IPR002110">
    <property type="entry name" value="Ankyrin_rpt"/>
</dbReference>
<keyword evidence="6" id="KW-0143">Chaperone</keyword>
<evidence type="ECO:0000256" key="1">
    <source>
        <dbReference type="ARBA" id="ARBA00004586"/>
    </source>
</evidence>
<evidence type="ECO:0000256" key="5">
    <source>
        <dbReference type="ARBA" id="ARBA00023136"/>
    </source>
</evidence>
<comment type="caution">
    <text evidence="11">The sequence shown here is derived from an EMBL/GenBank/DDBJ whole genome shotgun (WGS) entry which is preliminary data.</text>
</comment>
<reference evidence="11 12" key="1">
    <citation type="journal article" date="2024" name="Nat. Commun.">
        <title>Phylogenomics reveals the evolutionary origins of lichenization in chlorophyte algae.</title>
        <authorList>
            <person name="Puginier C."/>
            <person name="Libourel C."/>
            <person name="Otte J."/>
            <person name="Skaloud P."/>
            <person name="Haon M."/>
            <person name="Grisel S."/>
            <person name="Petersen M."/>
            <person name="Berrin J.G."/>
            <person name="Delaux P.M."/>
            <person name="Dal Grande F."/>
            <person name="Keller J."/>
        </authorList>
    </citation>
    <scope>NUCLEOTIDE SEQUENCE [LARGE SCALE GENOMIC DNA]</scope>
    <source>
        <strain evidence="11 12">SAG 2036</strain>
    </source>
</reference>
<feature type="domain" description="Ankyrin repeat" evidence="10">
    <location>
        <begin position="359"/>
        <end position="454"/>
    </location>
</feature>
<evidence type="ECO:0000256" key="9">
    <source>
        <dbReference type="SAM" id="MobiDB-lite"/>
    </source>
</evidence>
<dbReference type="EMBL" id="JALJOQ010000069">
    <property type="protein sequence ID" value="KAK9802715.1"/>
    <property type="molecule type" value="Genomic_DNA"/>
</dbReference>
<keyword evidence="4 8" id="KW-0040">ANK repeat</keyword>
<gene>
    <name evidence="11" type="ORF">WJX73_010521</name>
</gene>
<evidence type="ECO:0000256" key="6">
    <source>
        <dbReference type="ARBA" id="ARBA00023186"/>
    </source>
</evidence>
<dbReference type="PROSITE" id="PS50088">
    <property type="entry name" value="ANK_REPEAT"/>
    <property type="match status" value="1"/>
</dbReference>
<dbReference type="PANTHER" id="PTHR12447:SF25">
    <property type="entry name" value="ANKYRIN REPEAT DOMAIN-CONTAINING PROTEIN 13C"/>
    <property type="match status" value="1"/>
</dbReference>
<sequence length="519" mass="57927">MLERQSQGLTEPRGGTSDDEWEDADSIEDDWEDAQETQDDCSPAGLPDGVTRPSVKAMQAAAARQPHQTPASAVSEQDTGKATTSAAEEEFPAHKAAFEGDGDLLVGLLMGLTEEQKCRKDPQGNTVLHVVALRRHLSLLQRLLVLGISPSAMKDMPDCSFKLKWELGSPVFGRLLRQFAPHDTYEVWKNGVYLRVDGSLMGLDDKSTSLIPQWKRGHFSLVFNGSTHPATLHFLDHRKQRFFDLNAERKKHASASIEAQVADLIAEGPNRTKMKALDFRFKSVKGWLGGDQTENIEGWKTKVYEATGKINAITTRKGRVTIPAGSTFEDYLTLEPEEDTVEVSPVDLQMLNPSGKGDKQEAFDLGPPGAAKKVPKQPRKMTAKCWMAANFPISMRQLIPILDIVAHANKHLGRVSSFMRKYGDMELFPVKLQIPLLWTAYAQVSFRDFSPLDVSAPAGDPNFYVVPQDYTPRTLEEVAASRNARAFQRNGSELSSEEAQLRREQQQEMRRLWGHEEDV</sequence>
<evidence type="ECO:0000256" key="4">
    <source>
        <dbReference type="ARBA" id="ARBA00023043"/>
    </source>
</evidence>
<name>A0AAW1P2G7_9CHLO</name>
<evidence type="ECO:0000259" key="10">
    <source>
        <dbReference type="Pfam" id="PF11904"/>
    </source>
</evidence>
<evidence type="ECO:0000256" key="7">
    <source>
        <dbReference type="ARBA" id="ARBA00037107"/>
    </source>
</evidence>
<feature type="region of interest" description="Disordered" evidence="9">
    <location>
        <begin position="1"/>
        <end position="87"/>
    </location>
</feature>
<feature type="domain" description="Ankyrin repeat" evidence="10">
    <location>
        <begin position="195"/>
        <end position="338"/>
    </location>
</feature>
<dbReference type="AlphaFoldDB" id="A0AAW1P2G7"/>
<dbReference type="InterPro" id="IPR055285">
    <property type="entry name" value="ANKRD13_C"/>
</dbReference>
<keyword evidence="3" id="KW-0256">Endoplasmic reticulum</keyword>
<feature type="compositionally biased region" description="Acidic residues" evidence="9">
    <location>
        <begin position="17"/>
        <end position="39"/>
    </location>
</feature>
<accession>A0AAW1P2G7</accession>
<feature type="repeat" description="ANK" evidence="8">
    <location>
        <begin position="123"/>
        <end position="155"/>
    </location>
</feature>
<keyword evidence="12" id="KW-1185">Reference proteome</keyword>
<comment type="subcellular location">
    <subcellularLocation>
        <location evidence="1">Endoplasmic reticulum membrane</location>
    </subcellularLocation>
</comment>
<feature type="compositionally biased region" description="Polar residues" evidence="9">
    <location>
        <begin position="66"/>
        <end position="86"/>
    </location>
</feature>
<keyword evidence="2" id="KW-0677">Repeat</keyword>
<dbReference type="GO" id="GO:0005789">
    <property type="term" value="C:endoplasmic reticulum membrane"/>
    <property type="evidence" value="ECO:0007669"/>
    <property type="project" value="UniProtKB-SubCell"/>
</dbReference>
<evidence type="ECO:0000313" key="12">
    <source>
        <dbReference type="Proteomes" id="UP001465755"/>
    </source>
</evidence>
<comment type="function">
    <text evidence="7">Acts as a molecular chaperone for G protein-coupled receptors, regulating their biogenesis and exit from the ER.</text>
</comment>
<dbReference type="PANTHER" id="PTHR12447">
    <property type="entry name" value="ANKYRIN REPEAT DOMAIN-CONTAINING PROTEIN 13"/>
    <property type="match status" value="1"/>
</dbReference>
<feature type="compositionally biased region" description="Basic and acidic residues" evidence="9">
    <location>
        <begin position="499"/>
        <end position="519"/>
    </location>
</feature>
<feature type="region of interest" description="Disordered" evidence="9">
    <location>
        <begin position="487"/>
        <end position="519"/>
    </location>
</feature>